<dbReference type="GO" id="GO:0005634">
    <property type="term" value="C:nucleus"/>
    <property type="evidence" value="ECO:0007669"/>
    <property type="project" value="UniProtKB-SubCell"/>
</dbReference>
<gene>
    <name evidence="7" type="ORF">GDO54_001755</name>
</gene>
<keyword evidence="4" id="KW-0539">Nucleus</keyword>
<protein>
    <recommendedName>
        <fullName evidence="6">HSF-type DNA-binding domain-containing protein</fullName>
    </recommendedName>
</protein>
<accession>A0AAV3AYT6</accession>
<dbReference type="PANTHER" id="PTHR10015">
    <property type="entry name" value="HEAT SHOCK TRANSCRIPTION FACTOR"/>
    <property type="match status" value="1"/>
</dbReference>
<dbReference type="SMART" id="SM00415">
    <property type="entry name" value="HSF"/>
    <property type="match status" value="1"/>
</dbReference>
<dbReference type="AlphaFoldDB" id="A0AAV3AYT6"/>
<evidence type="ECO:0000256" key="5">
    <source>
        <dbReference type="RuleBase" id="RU004020"/>
    </source>
</evidence>
<evidence type="ECO:0000259" key="6">
    <source>
        <dbReference type="SMART" id="SM00415"/>
    </source>
</evidence>
<evidence type="ECO:0000256" key="1">
    <source>
        <dbReference type="ARBA" id="ARBA00004123"/>
    </source>
</evidence>
<feature type="domain" description="HSF-type DNA-binding" evidence="6">
    <location>
        <begin position="13"/>
        <end position="130"/>
    </location>
</feature>
<comment type="subcellular location">
    <subcellularLocation>
        <location evidence="1">Nucleus</location>
    </subcellularLocation>
</comment>
<dbReference type="InterPro" id="IPR036390">
    <property type="entry name" value="WH_DNA-bd_sf"/>
</dbReference>
<keyword evidence="3" id="KW-0238">DNA-binding</keyword>
<evidence type="ECO:0000256" key="4">
    <source>
        <dbReference type="ARBA" id="ARBA00023242"/>
    </source>
</evidence>
<comment type="similarity">
    <text evidence="2 5">Belongs to the HSF family.</text>
</comment>
<dbReference type="Gene3D" id="1.10.10.10">
    <property type="entry name" value="Winged helix-like DNA-binding domain superfamily/Winged helix DNA-binding domain"/>
    <property type="match status" value="1"/>
</dbReference>
<dbReference type="InterPro" id="IPR036388">
    <property type="entry name" value="WH-like_DNA-bd_sf"/>
</dbReference>
<proteinExistence type="inferred from homology"/>
<dbReference type="SUPFAM" id="SSF46785">
    <property type="entry name" value="Winged helix' DNA-binding domain"/>
    <property type="match status" value="1"/>
</dbReference>
<comment type="caution">
    <text evidence="7">The sequence shown here is derived from an EMBL/GenBank/DDBJ whole genome shotgun (WGS) entry which is preliminary data.</text>
</comment>
<dbReference type="Proteomes" id="UP001181693">
    <property type="component" value="Unassembled WGS sequence"/>
</dbReference>
<organism evidence="7 8">
    <name type="scientific">Pyxicephalus adspersus</name>
    <name type="common">African bullfrog</name>
    <dbReference type="NCBI Taxonomy" id="30357"/>
    <lineage>
        <taxon>Eukaryota</taxon>
        <taxon>Metazoa</taxon>
        <taxon>Chordata</taxon>
        <taxon>Craniata</taxon>
        <taxon>Vertebrata</taxon>
        <taxon>Euteleostomi</taxon>
        <taxon>Amphibia</taxon>
        <taxon>Batrachia</taxon>
        <taxon>Anura</taxon>
        <taxon>Neobatrachia</taxon>
        <taxon>Ranoidea</taxon>
        <taxon>Pyxicephalidae</taxon>
        <taxon>Pyxicephalinae</taxon>
        <taxon>Pyxicephalus</taxon>
    </lineage>
</organism>
<evidence type="ECO:0000256" key="2">
    <source>
        <dbReference type="ARBA" id="ARBA00006403"/>
    </source>
</evidence>
<dbReference type="GO" id="GO:0043565">
    <property type="term" value="F:sequence-specific DNA binding"/>
    <property type="evidence" value="ECO:0007669"/>
    <property type="project" value="InterPro"/>
</dbReference>
<dbReference type="InterPro" id="IPR000232">
    <property type="entry name" value="HSF_DNA-bd"/>
</dbReference>
<dbReference type="Pfam" id="PF00447">
    <property type="entry name" value="HSF_DNA-bind"/>
    <property type="match status" value="1"/>
</dbReference>
<name>A0AAV3AYT6_PYXAD</name>
<reference evidence="7" key="1">
    <citation type="thesis" date="2020" institute="ProQuest LLC" country="789 East Eisenhower Parkway, Ann Arbor, MI, USA">
        <title>Comparative Genomics and Chromosome Evolution.</title>
        <authorList>
            <person name="Mudd A.B."/>
        </authorList>
    </citation>
    <scope>NUCLEOTIDE SEQUENCE</scope>
    <source>
        <strain evidence="7">1538</strain>
        <tissue evidence="7">Blood</tissue>
    </source>
</reference>
<evidence type="ECO:0000313" key="7">
    <source>
        <dbReference type="EMBL" id="DBA34166.1"/>
    </source>
</evidence>
<dbReference type="EMBL" id="DYDO01000001">
    <property type="protein sequence ID" value="DBA34166.1"/>
    <property type="molecule type" value="Genomic_DNA"/>
</dbReference>
<dbReference type="GO" id="GO:0003700">
    <property type="term" value="F:DNA-binding transcription factor activity"/>
    <property type="evidence" value="ECO:0007669"/>
    <property type="project" value="InterPro"/>
</dbReference>
<sequence>MDVEECKLFTKINSNNFPGKLWRLVNEPHYNSIQWDWRGEGITIDQELFEAELLLPPRGIKTPYDQFKITSFGSFIRQLNMYGFRKLVYKPDASSQPDRNIEAGNRSLHYFCNSFFRKEHPELLVNIKRMASNKAKKTAGFKVFTRGPKQCQQLASNPSREQRMSGNHGVLPIQQMHNFSENISQYFYTGPVCQRHAASTIPVYNMMLPSSQGPYEGCLAVPSFPEKPVYLPVMQQYPTDVAYTLQSTATSLHVQQNNSFIMESVHKFGGFVSSTMQYPNVYNPTAVFQGYQLPYMEPVPSFSDSVFSSYTPYSYFQRLPVQTTYLIECFQPNMPHTFYDDCKGEQVKFYTTVQVTDDLQASSQKEMTKLDIQENYKETFSSSNCGHVPETFFHSQTYQSESLSPVNTYHTASTIGPYHAAPFIQPQTLDGAYLSNRYIQTNFSTSNEILPVGTVDLLVCDVPSAVPITNVKNMAPTKEMEDLNSLHDLTVRVDKL</sequence>
<keyword evidence="8" id="KW-1185">Reference proteome</keyword>
<evidence type="ECO:0000313" key="8">
    <source>
        <dbReference type="Proteomes" id="UP001181693"/>
    </source>
</evidence>
<evidence type="ECO:0000256" key="3">
    <source>
        <dbReference type="ARBA" id="ARBA00023125"/>
    </source>
</evidence>
<dbReference type="PANTHER" id="PTHR10015:SF278">
    <property type="entry name" value="HEAT SHOCK FACTOR PROTEIN 5"/>
    <property type="match status" value="1"/>
</dbReference>